<reference evidence="18" key="1">
    <citation type="journal article" date="2020" name="mSystems">
        <title>Genome- and Community-Level Interaction Insights into Carbon Utilization and Element Cycling Functions of Hydrothermarchaeota in Hydrothermal Sediment.</title>
        <authorList>
            <person name="Zhou Z."/>
            <person name="Liu Y."/>
            <person name="Xu W."/>
            <person name="Pan J."/>
            <person name="Luo Z.H."/>
            <person name="Li M."/>
        </authorList>
    </citation>
    <scope>NUCLEOTIDE SEQUENCE [LARGE SCALE GENOMIC DNA]</scope>
    <source>
        <strain evidence="18">SpSt-961</strain>
    </source>
</reference>
<dbReference type="InterPro" id="IPR000121">
    <property type="entry name" value="PEP_util_C"/>
</dbReference>
<protein>
    <recommendedName>
        <fullName evidence="4 11">Pyruvate, phosphate dikinase</fullName>
        <ecNumber evidence="3 11">2.7.9.1</ecNumber>
    </recommendedName>
</protein>
<dbReference type="InterPro" id="IPR002192">
    <property type="entry name" value="PPDK_AMP/ATP-bd"/>
</dbReference>
<dbReference type="InterPro" id="IPR036637">
    <property type="entry name" value="Phosphohistidine_dom_sf"/>
</dbReference>
<dbReference type="Gene3D" id="1.20.80.30">
    <property type="match status" value="1"/>
</dbReference>
<feature type="binding site" evidence="13">
    <location>
        <position position="799"/>
    </location>
    <ligand>
        <name>substrate</name>
    </ligand>
</feature>
<dbReference type="NCBIfam" id="NF004531">
    <property type="entry name" value="PRK05878.1"/>
    <property type="match status" value="1"/>
</dbReference>
<dbReference type="EMBL" id="DTOZ01000053">
    <property type="protein sequence ID" value="HGE77755.1"/>
    <property type="molecule type" value="Genomic_DNA"/>
</dbReference>
<keyword evidence="7" id="KW-0547">Nucleotide-binding</keyword>
<feature type="active site" description="Proton donor" evidence="12">
    <location>
        <position position="863"/>
    </location>
</feature>
<dbReference type="SUPFAM" id="SSF51621">
    <property type="entry name" value="Phosphoenolpyruvate/pyruvate domain"/>
    <property type="match status" value="1"/>
</dbReference>
<evidence type="ECO:0000256" key="12">
    <source>
        <dbReference type="PIRSR" id="PIRSR000853-1"/>
    </source>
</evidence>
<evidence type="ECO:0000259" key="15">
    <source>
        <dbReference type="Pfam" id="PF00391"/>
    </source>
</evidence>
<evidence type="ECO:0000256" key="11">
    <source>
        <dbReference type="PIRNR" id="PIRNR000853"/>
    </source>
</evidence>
<name>A0A7V3VU81_UNCW3</name>
<evidence type="ECO:0000256" key="1">
    <source>
        <dbReference type="ARBA" id="ARBA00001946"/>
    </source>
</evidence>
<dbReference type="PANTHER" id="PTHR22931">
    <property type="entry name" value="PHOSPHOENOLPYRUVATE DIKINASE-RELATED"/>
    <property type="match status" value="1"/>
</dbReference>
<evidence type="ECO:0000256" key="2">
    <source>
        <dbReference type="ARBA" id="ARBA00007837"/>
    </source>
</evidence>
<comment type="catalytic activity">
    <reaction evidence="11">
        <text>pyruvate + phosphate + ATP = phosphoenolpyruvate + AMP + diphosphate + H(+)</text>
        <dbReference type="Rhea" id="RHEA:10756"/>
        <dbReference type="ChEBI" id="CHEBI:15361"/>
        <dbReference type="ChEBI" id="CHEBI:15378"/>
        <dbReference type="ChEBI" id="CHEBI:30616"/>
        <dbReference type="ChEBI" id="CHEBI:33019"/>
        <dbReference type="ChEBI" id="CHEBI:43474"/>
        <dbReference type="ChEBI" id="CHEBI:58702"/>
        <dbReference type="ChEBI" id="CHEBI:456215"/>
        <dbReference type="EC" id="2.7.9.1"/>
    </reaction>
</comment>
<feature type="domain" description="Pyruvate phosphate dikinase AMP/ATP-binding" evidence="16">
    <location>
        <begin position="63"/>
        <end position="305"/>
    </location>
</feature>
<dbReference type="Gene3D" id="3.30.1490.20">
    <property type="entry name" value="ATP-grasp fold, A domain"/>
    <property type="match status" value="1"/>
</dbReference>
<dbReference type="InterPro" id="IPR008279">
    <property type="entry name" value="PEP-util_enz_mobile_dom"/>
</dbReference>
<dbReference type="NCBIfam" id="TIGR01828">
    <property type="entry name" value="pyru_phos_dikin"/>
    <property type="match status" value="1"/>
</dbReference>
<evidence type="ECO:0000256" key="8">
    <source>
        <dbReference type="ARBA" id="ARBA00022777"/>
    </source>
</evidence>
<feature type="binding site" evidence="13">
    <location>
        <position position="649"/>
    </location>
    <ligand>
        <name>substrate</name>
    </ligand>
</feature>
<dbReference type="PROSITE" id="PS00370">
    <property type="entry name" value="PEP_ENZYMES_PHOS_SITE"/>
    <property type="match status" value="1"/>
</dbReference>
<feature type="binding site" evidence="13">
    <location>
        <position position="798"/>
    </location>
    <ligand>
        <name>substrate</name>
    </ligand>
</feature>
<keyword evidence="10 14" id="KW-0460">Magnesium</keyword>
<keyword evidence="6 14" id="KW-0479">Metal-binding</keyword>
<dbReference type="PIRSF" id="PIRSF000853">
    <property type="entry name" value="PPDK"/>
    <property type="match status" value="1"/>
</dbReference>
<evidence type="ECO:0000256" key="7">
    <source>
        <dbReference type="ARBA" id="ARBA00022741"/>
    </source>
</evidence>
<feature type="domain" description="PEP-utilising enzyme C-terminal" evidence="17">
    <location>
        <begin position="550"/>
        <end position="902"/>
    </location>
</feature>
<dbReference type="SUPFAM" id="SSF52009">
    <property type="entry name" value="Phosphohistidine domain"/>
    <property type="match status" value="1"/>
</dbReference>
<comment type="cofactor">
    <cofactor evidence="1 11 14">
        <name>Mg(2+)</name>
        <dbReference type="ChEBI" id="CHEBI:18420"/>
    </cofactor>
</comment>
<feature type="domain" description="Pyruvate phosphate dikinase AMP/ATP-binding" evidence="16">
    <location>
        <begin position="21"/>
        <end position="58"/>
    </location>
</feature>
<dbReference type="InterPro" id="IPR010121">
    <property type="entry name" value="Pyruvate_phosphate_dikinase"/>
</dbReference>
<keyword evidence="18" id="KW-0670">Pyruvate</keyword>
<dbReference type="Gene3D" id="1.10.189.10">
    <property type="entry name" value="Pyruvate Phosphate Dikinase, domain 2"/>
    <property type="match status" value="1"/>
</dbReference>
<dbReference type="GO" id="GO:0016301">
    <property type="term" value="F:kinase activity"/>
    <property type="evidence" value="ECO:0007669"/>
    <property type="project" value="UniProtKB-UniRule"/>
</dbReference>
<dbReference type="EC" id="2.7.9.1" evidence="3 11"/>
<sequence length="916" mass="102592">MKKMVYNFGGKKADGSAKDKNLLGGKGANLAEMTNLGIRVPPGFTITTEVCNYYYKNKERLPKELKKEVDKAMKRIEAIMGRRFGDPDNPLLVSVRSGARASMPGMMETVLNIGLTEKTLPGLIKQSGGNERFAYDAYRRLIMMYSDVVMEKAEGIEPPDENSGIRRQLEAIMDEMKQKQGYKSDTELTAEDLKELCKLFKAKVKEVLGKDFPDDHNEQLWGGIKAVFASWNGKRAVAYRRIEGIPDDWGTACNVQAMVFGNMGEDSATGVGFTRNPGNGENQFYGEYLVNAQGEDVVAGIRTPAPVNEYSKSEHNKHLVSLEKLMPEVYKELYQYQKKLERHYRDMLDIEFTIERGVLYMLQCRVGKRNGPAAVRIAMDMLKEGLITKEEAVMRVSPSQLDELLHPMVDPKTEMNTKPIAKGLPAGPGGATGQIVFSSKDAVEWTNQGKKVILVREETNPEDVDGMRAAQAILTARGGMTSHAALVARGWGKCCIVGCGALQIDYEEKILRVDGKVFKEGDWLTLNGTKGYVYEGKLPMLASAEENVLLQEFLKVCDSVKRLGIRANADTPADAERARRFGAKGIGLMRTEHMFYGKGSDEPLFLLRKMIVSKTEEERRKALDELFPFVKKDIKGVLEAMDGYPVVIRLLDPPLHEFVPNEPEKREKLAQELNITLDELNERADSLHETNPMMGHRGVRLGITYPEVSEMQIRAIFEAAAELIKDGKNPYPEIMVPVVADVNELKNQFEIVQRVYKEVLQKFGLKKIKYMYGTMIEIPRACIVANEIAEIAEFFSYGTNDLTQMGFGFSRDDIGGFLPDYLKKKILLGDPFQSIDIKGIGELIKIGIERGRKVRPDLEVGICGEHGGDPNSIYFCHQVGMDYVSCSPFRVPIARLSAAQANVMFKSKKEKKPKKK</sequence>
<keyword evidence="8 18" id="KW-0418">Kinase</keyword>
<evidence type="ECO:0000256" key="5">
    <source>
        <dbReference type="ARBA" id="ARBA00022679"/>
    </source>
</evidence>
<dbReference type="GO" id="GO:0050242">
    <property type="term" value="F:pyruvate, phosphate dikinase activity"/>
    <property type="evidence" value="ECO:0007669"/>
    <property type="project" value="UniProtKB-UniRule"/>
</dbReference>
<gene>
    <name evidence="18" type="ORF">ENX68_01985</name>
</gene>
<feature type="binding site" evidence="13">
    <location>
        <position position="801"/>
    </location>
    <ligand>
        <name>substrate</name>
    </ligand>
</feature>
<organism evidence="18">
    <name type="scientific">candidate division WOR-3 bacterium</name>
    <dbReference type="NCBI Taxonomy" id="2052148"/>
    <lineage>
        <taxon>Bacteria</taxon>
        <taxon>Bacteria division WOR-3</taxon>
    </lineage>
</organism>
<accession>A0A7V3VU81</accession>
<feature type="binding site" evidence="13">
    <location>
        <position position="800"/>
    </location>
    <ligand>
        <name>substrate</name>
    </ligand>
</feature>
<dbReference type="InterPro" id="IPR013815">
    <property type="entry name" value="ATP_grasp_subdomain_1"/>
</dbReference>
<comment type="caution">
    <text evidence="18">The sequence shown here is derived from an EMBL/GenBank/DDBJ whole genome shotgun (WGS) entry which is preliminary data.</text>
</comment>
<feature type="binding site" evidence="13">
    <location>
        <position position="590"/>
    </location>
    <ligand>
        <name>substrate</name>
    </ligand>
</feature>
<evidence type="ECO:0000256" key="10">
    <source>
        <dbReference type="ARBA" id="ARBA00022842"/>
    </source>
</evidence>
<dbReference type="InterPro" id="IPR040442">
    <property type="entry name" value="Pyrv_kinase-like_dom_sf"/>
</dbReference>
<feature type="domain" description="Pyruvate phosphate dikinase AMP/ATP-binding" evidence="16">
    <location>
        <begin position="321"/>
        <end position="384"/>
    </location>
</feature>
<dbReference type="Gene3D" id="3.30.470.20">
    <property type="entry name" value="ATP-grasp fold, B domain"/>
    <property type="match status" value="1"/>
</dbReference>
<dbReference type="InterPro" id="IPR015813">
    <property type="entry name" value="Pyrv/PenolPyrv_kinase-like_dom"/>
</dbReference>
<dbReference type="Gene3D" id="3.20.20.60">
    <property type="entry name" value="Phosphoenolpyruvate-binding domains"/>
    <property type="match status" value="1"/>
</dbReference>
<feature type="binding site" evidence="14">
    <location>
        <position position="801"/>
    </location>
    <ligand>
        <name>Mg(2+)</name>
        <dbReference type="ChEBI" id="CHEBI:18420"/>
    </ligand>
</feature>
<dbReference type="AlphaFoldDB" id="A0A7V3VU81"/>
<feature type="domain" description="PEP-utilising enzyme mobile" evidence="15">
    <location>
        <begin position="450"/>
        <end position="531"/>
    </location>
</feature>
<evidence type="ECO:0000256" key="13">
    <source>
        <dbReference type="PIRSR" id="PIRSR000853-2"/>
    </source>
</evidence>
<proteinExistence type="inferred from homology"/>
<dbReference type="Pfam" id="PF02896">
    <property type="entry name" value="PEP-utilizers_C"/>
    <property type="match status" value="1"/>
</dbReference>
<evidence type="ECO:0000256" key="3">
    <source>
        <dbReference type="ARBA" id="ARBA00011994"/>
    </source>
</evidence>
<dbReference type="SUPFAM" id="SSF56059">
    <property type="entry name" value="Glutathione synthetase ATP-binding domain-like"/>
    <property type="match status" value="1"/>
</dbReference>
<evidence type="ECO:0000256" key="6">
    <source>
        <dbReference type="ARBA" id="ARBA00022723"/>
    </source>
</evidence>
<evidence type="ECO:0000313" key="18">
    <source>
        <dbReference type="EMBL" id="HGE77755.1"/>
    </source>
</evidence>
<dbReference type="Pfam" id="PF01326">
    <property type="entry name" value="PPDK_N"/>
    <property type="match status" value="3"/>
</dbReference>
<comment type="similarity">
    <text evidence="2 11">Belongs to the PEP-utilizing enzyme family.</text>
</comment>
<feature type="active site" description="Tele-phosphohistidine intermediate" evidence="12">
    <location>
        <position position="483"/>
    </location>
</feature>
<keyword evidence="9" id="KW-0067">ATP-binding</keyword>
<feature type="binding site" evidence="14">
    <location>
        <position position="777"/>
    </location>
    <ligand>
        <name>Mg(2+)</name>
        <dbReference type="ChEBI" id="CHEBI:18420"/>
    </ligand>
</feature>
<evidence type="ECO:0000259" key="16">
    <source>
        <dbReference type="Pfam" id="PF01326"/>
    </source>
</evidence>
<feature type="binding site" evidence="13">
    <location>
        <position position="777"/>
    </location>
    <ligand>
        <name>substrate</name>
    </ligand>
</feature>
<dbReference type="GO" id="GO:0005524">
    <property type="term" value="F:ATP binding"/>
    <property type="evidence" value="ECO:0007669"/>
    <property type="project" value="UniProtKB-UniRule"/>
</dbReference>
<dbReference type="Pfam" id="PF00391">
    <property type="entry name" value="PEP-utilizers"/>
    <property type="match status" value="1"/>
</dbReference>
<dbReference type="Gene3D" id="3.50.30.10">
    <property type="entry name" value="Phosphohistidine domain"/>
    <property type="match status" value="1"/>
</dbReference>
<dbReference type="PANTHER" id="PTHR22931:SF9">
    <property type="entry name" value="PYRUVATE, PHOSPHATE DIKINASE 1, CHLOROPLASTIC"/>
    <property type="match status" value="1"/>
</dbReference>
<evidence type="ECO:0000256" key="9">
    <source>
        <dbReference type="ARBA" id="ARBA00022840"/>
    </source>
</evidence>
<dbReference type="GO" id="GO:0046872">
    <property type="term" value="F:metal ion binding"/>
    <property type="evidence" value="ECO:0007669"/>
    <property type="project" value="UniProtKB-UniRule"/>
</dbReference>
<evidence type="ECO:0000256" key="4">
    <source>
        <dbReference type="ARBA" id="ARBA00020138"/>
    </source>
</evidence>
<dbReference type="InterPro" id="IPR018274">
    <property type="entry name" value="PEP_util_AS"/>
</dbReference>
<evidence type="ECO:0000259" key="17">
    <source>
        <dbReference type="Pfam" id="PF02896"/>
    </source>
</evidence>
<keyword evidence="5 18" id="KW-0808">Transferase</keyword>
<evidence type="ECO:0000256" key="14">
    <source>
        <dbReference type="PIRSR" id="PIRSR000853-3"/>
    </source>
</evidence>